<dbReference type="GO" id="GO:0017178">
    <property type="term" value="F:diphthine-ammonia ligase activity"/>
    <property type="evidence" value="ECO:0007669"/>
    <property type="project" value="UniProtKB-EC"/>
</dbReference>
<dbReference type="EC" id="6.3.1.14" evidence="1"/>
<dbReference type="EMBL" id="CAKOAT010742932">
    <property type="protein sequence ID" value="CAH8387368.1"/>
    <property type="molecule type" value="Genomic_DNA"/>
</dbReference>
<dbReference type="InterPro" id="IPR030662">
    <property type="entry name" value="DPH6/MJ0570"/>
</dbReference>
<dbReference type="InterPro" id="IPR006175">
    <property type="entry name" value="YjgF/YER057c/UK114"/>
</dbReference>
<dbReference type="Gene3D" id="3.30.1330.40">
    <property type="entry name" value="RutC-like"/>
    <property type="match status" value="2"/>
</dbReference>
<dbReference type="FunFam" id="3.30.1330.40:FF:000009">
    <property type="entry name" value="Endoribonuclease"/>
    <property type="match status" value="1"/>
</dbReference>
<dbReference type="FunFam" id="3.30.1330.40:FF:000016">
    <property type="entry name" value="Endoribonuclease"/>
    <property type="match status" value="1"/>
</dbReference>
<keyword evidence="8" id="KW-1185">Reference proteome</keyword>
<dbReference type="Pfam" id="PF01042">
    <property type="entry name" value="Ribonuc_L-PSP"/>
    <property type="match status" value="2"/>
</dbReference>
<evidence type="ECO:0000259" key="6">
    <source>
        <dbReference type="Pfam" id="PF01902"/>
    </source>
</evidence>
<dbReference type="FunFam" id="3.40.50.620:FF:000069">
    <property type="entry name" value="diphthine--ammonia ligase"/>
    <property type="match status" value="1"/>
</dbReference>
<dbReference type="FunFam" id="3.90.1490.10:FF:000002">
    <property type="entry name" value="Diphthine--ammonia ligase"/>
    <property type="match status" value="1"/>
</dbReference>
<organism evidence="7 8">
    <name type="scientific">Eruca vesicaria subsp. sativa</name>
    <name type="common">Garden rocket</name>
    <name type="synonym">Eruca sativa</name>
    <dbReference type="NCBI Taxonomy" id="29727"/>
    <lineage>
        <taxon>Eukaryota</taxon>
        <taxon>Viridiplantae</taxon>
        <taxon>Streptophyta</taxon>
        <taxon>Embryophyta</taxon>
        <taxon>Tracheophyta</taxon>
        <taxon>Spermatophyta</taxon>
        <taxon>Magnoliopsida</taxon>
        <taxon>eudicotyledons</taxon>
        <taxon>Gunneridae</taxon>
        <taxon>Pentapetalae</taxon>
        <taxon>rosids</taxon>
        <taxon>malvids</taxon>
        <taxon>Brassicales</taxon>
        <taxon>Brassicaceae</taxon>
        <taxon>Brassiceae</taxon>
        <taxon>Eruca</taxon>
    </lineage>
</organism>
<dbReference type="CDD" id="cd06156">
    <property type="entry name" value="eu_AANH_C_2"/>
    <property type="match status" value="1"/>
</dbReference>
<evidence type="ECO:0000256" key="3">
    <source>
        <dbReference type="ARBA" id="ARBA00029814"/>
    </source>
</evidence>
<accession>A0ABC8LWL4</accession>
<dbReference type="AlphaFoldDB" id="A0ABC8LWL4"/>
<dbReference type="SUPFAM" id="SSF55298">
    <property type="entry name" value="YjgF-like"/>
    <property type="match status" value="2"/>
</dbReference>
<dbReference type="Gene3D" id="3.40.50.620">
    <property type="entry name" value="HUPs"/>
    <property type="match status" value="1"/>
</dbReference>
<dbReference type="Gene3D" id="3.90.1490.10">
    <property type="entry name" value="putative n-type atp pyrophosphatase, domain 2"/>
    <property type="match status" value="1"/>
</dbReference>
<gene>
    <name evidence="7" type="ORF">ERUC_LOCUS39851</name>
</gene>
<dbReference type="Proteomes" id="UP001642260">
    <property type="component" value="Unassembled WGS sequence"/>
</dbReference>
<dbReference type="NCBIfam" id="TIGR00290">
    <property type="entry name" value="MJ0570_dom"/>
    <property type="match status" value="1"/>
</dbReference>
<evidence type="ECO:0000313" key="7">
    <source>
        <dbReference type="EMBL" id="CAH8387368.1"/>
    </source>
</evidence>
<dbReference type="CDD" id="cd01994">
    <property type="entry name" value="AANH_PF0828-like"/>
    <property type="match status" value="1"/>
</dbReference>
<proteinExistence type="predicted"/>
<evidence type="ECO:0000256" key="1">
    <source>
        <dbReference type="ARBA" id="ARBA00012089"/>
    </source>
</evidence>
<reference evidence="7 8" key="1">
    <citation type="submission" date="2022-03" db="EMBL/GenBank/DDBJ databases">
        <authorList>
            <person name="Macdonald S."/>
            <person name="Ahmed S."/>
            <person name="Newling K."/>
        </authorList>
    </citation>
    <scope>NUCLEOTIDE SEQUENCE [LARGE SCALE GENOMIC DNA]</scope>
</reference>
<dbReference type="InterPro" id="IPR014729">
    <property type="entry name" value="Rossmann-like_a/b/a_fold"/>
</dbReference>
<name>A0ABC8LWL4_ERUVS</name>
<evidence type="ECO:0000256" key="2">
    <source>
        <dbReference type="ARBA" id="ARBA00018426"/>
    </source>
</evidence>
<dbReference type="InterPro" id="IPR035959">
    <property type="entry name" value="RutC-like_sf"/>
</dbReference>
<evidence type="ECO:0000256" key="5">
    <source>
        <dbReference type="ARBA" id="ARBA00048108"/>
    </source>
</evidence>
<dbReference type="SUPFAM" id="SSF52402">
    <property type="entry name" value="Adenine nucleotide alpha hydrolases-like"/>
    <property type="match status" value="1"/>
</dbReference>
<dbReference type="Pfam" id="PF01902">
    <property type="entry name" value="Diphthami_syn_2"/>
    <property type="match status" value="1"/>
</dbReference>
<evidence type="ECO:0000256" key="4">
    <source>
        <dbReference type="ARBA" id="ARBA00031552"/>
    </source>
</evidence>
<sequence length="717" mass="79973">MKVVALVSGGKDSCYVMMKCIQYGHEIVALANLLPVDDSVDELDSYMYQTVGHQIIVSYAECMNVPLFRRRIRGSSRHQKLSYQMTPDDEVEDMFVLLSEVKRQIPSITAVSSGAIASDYQRLRVESICSRLSLVSLAFLWKQDQTLLLQEMIASGIKAILVKVAAIGLDPSKHLGQDLAFMEPHLLKLKELYGSNVCGEGGEYETLTLDCPLFTNARIVLDEFEVVLHSPDSIAPVGVLHPTIFHLEKKGNPDSNPLEKEPGLVFEVQGDGPNNTPESTRQLDNGTVDAVEHTRNGVHLSKTGKENTFSICCWLEDSGESSTGLKEDLETVLTEIESQLLKHGFNWQNVLYIHLYISDMSEFAVANETYVKFITHEKCPFGVPSRSTIELPLVQAGLGKAYVEVLVAKDQSKRVLHVQSISSWAPSCIGPYSQATLHKGVLHMAGQLGLDPPTMNLRNEGAIAELNQALTNSEAIAEAFRCSISSSAILFVVFCSARTEQSERDQLHEKFLSFLDLSKSSRRLDPIFLYILVPDLPKRALVEVKPVLYVQEDSETDDETREDQLCEGDYSCWGYKPEKWHQDCVQKRVVDGKICVTVLSISTEVMKKLHEPEEKQQLERLTRFCVYLLNKTLSENSLSWQDTTSLRIHFSTSLGVSVEILSNIFETAFKELNEMSHGGRVGDSKEPIFNLVPVLSAGIFSASLDNIITCELLSLRS</sequence>
<protein>
    <recommendedName>
        <fullName evidence="2">Diphthine--ammonia ligase</fullName>
        <ecNumber evidence="1">6.3.1.14</ecNumber>
    </recommendedName>
    <alternativeName>
        <fullName evidence="3">Diphthamide synthase</fullName>
    </alternativeName>
    <alternativeName>
        <fullName evidence="4">Diphthamide synthetase</fullName>
    </alternativeName>
</protein>
<comment type="caution">
    <text evidence="7">The sequence shown here is derived from an EMBL/GenBank/DDBJ whole genome shotgun (WGS) entry which is preliminary data.</text>
</comment>
<dbReference type="PANTHER" id="PTHR12196">
    <property type="entry name" value="DOMAIN OF UNKNOWN FUNCTION 71 DUF71 -CONTAINING PROTEIN"/>
    <property type="match status" value="1"/>
</dbReference>
<dbReference type="PANTHER" id="PTHR12196:SF2">
    <property type="entry name" value="DIPHTHINE--AMMONIA LIGASE"/>
    <property type="match status" value="1"/>
</dbReference>
<comment type="catalytic activity">
    <reaction evidence="5">
        <text>diphthine-[translation elongation factor 2] + NH4(+) + ATP = diphthamide-[translation elongation factor 2] + AMP + diphosphate + H(+)</text>
        <dbReference type="Rhea" id="RHEA:19753"/>
        <dbReference type="Rhea" id="RHEA-COMP:10172"/>
        <dbReference type="Rhea" id="RHEA-COMP:10174"/>
        <dbReference type="ChEBI" id="CHEBI:15378"/>
        <dbReference type="ChEBI" id="CHEBI:16692"/>
        <dbReference type="ChEBI" id="CHEBI:28938"/>
        <dbReference type="ChEBI" id="CHEBI:30616"/>
        <dbReference type="ChEBI" id="CHEBI:33019"/>
        <dbReference type="ChEBI" id="CHEBI:82696"/>
        <dbReference type="ChEBI" id="CHEBI:456215"/>
        <dbReference type="EC" id="6.3.1.14"/>
    </reaction>
</comment>
<evidence type="ECO:0000313" key="8">
    <source>
        <dbReference type="Proteomes" id="UP001642260"/>
    </source>
</evidence>
<feature type="domain" description="Diphthamide synthase" evidence="6">
    <location>
        <begin position="1"/>
        <end position="227"/>
    </location>
</feature>
<dbReference type="InterPro" id="IPR002761">
    <property type="entry name" value="Diphthami_syn_dom"/>
</dbReference>